<dbReference type="Pfam" id="PF12840">
    <property type="entry name" value="HTH_20"/>
    <property type="match status" value="1"/>
</dbReference>
<organism evidence="2 3">
    <name type="scientific">Alcanivorax xiamenensis</name>
    <dbReference type="NCBI Taxonomy" id="1177156"/>
    <lineage>
        <taxon>Bacteria</taxon>
        <taxon>Pseudomonadati</taxon>
        <taxon>Pseudomonadota</taxon>
        <taxon>Gammaproteobacteria</taxon>
        <taxon>Oceanospirillales</taxon>
        <taxon>Alcanivoracaceae</taxon>
        <taxon>Alcanivorax</taxon>
    </lineage>
</organism>
<proteinExistence type="predicted"/>
<dbReference type="InterPro" id="IPR001845">
    <property type="entry name" value="HTH_ArsR_DNA-bd_dom"/>
</dbReference>
<evidence type="ECO:0000259" key="1">
    <source>
        <dbReference type="PROSITE" id="PS50987"/>
    </source>
</evidence>
<dbReference type="SUPFAM" id="SSF53335">
    <property type="entry name" value="S-adenosyl-L-methionine-dependent methyltransferases"/>
    <property type="match status" value="1"/>
</dbReference>
<dbReference type="CDD" id="cd00090">
    <property type="entry name" value="HTH_ARSR"/>
    <property type="match status" value="1"/>
</dbReference>
<dbReference type="InterPro" id="IPR036388">
    <property type="entry name" value="WH-like_DNA-bd_sf"/>
</dbReference>
<dbReference type="PROSITE" id="PS50987">
    <property type="entry name" value="HTH_ARSR_2"/>
    <property type="match status" value="1"/>
</dbReference>
<gene>
    <name evidence="2" type="ORF">A6D6_02947</name>
</gene>
<dbReference type="SMART" id="SM00418">
    <property type="entry name" value="HTH_ARSR"/>
    <property type="match status" value="1"/>
</dbReference>
<name>A0ABQ6Y5M8_9GAMM</name>
<feature type="domain" description="HTH arsR-type" evidence="1">
    <location>
        <begin position="7"/>
        <end position="105"/>
    </location>
</feature>
<dbReference type="Gene3D" id="3.40.50.150">
    <property type="entry name" value="Vaccinia Virus protein VP39"/>
    <property type="match status" value="1"/>
</dbReference>
<dbReference type="PRINTS" id="PR00778">
    <property type="entry name" value="HTHARSR"/>
</dbReference>
<dbReference type="CDD" id="cd02440">
    <property type="entry name" value="AdoMet_MTases"/>
    <property type="match status" value="1"/>
</dbReference>
<dbReference type="EMBL" id="AQPF01000028">
    <property type="protein sequence ID" value="KAF0804581.1"/>
    <property type="molecule type" value="Genomic_DNA"/>
</dbReference>
<dbReference type="Gene3D" id="1.10.10.10">
    <property type="entry name" value="Winged helix-like DNA-binding domain superfamily/Winged helix DNA-binding domain"/>
    <property type="match status" value="1"/>
</dbReference>
<keyword evidence="3" id="KW-1185">Reference proteome</keyword>
<sequence length="337" mass="36841">MTAPAEATQSGLDDLTVFLKAAGDGLRLEVLQVLGQNSFGVLELCEIMAMKQSGMSHHLKVLAQAGLVEKRREGNSIFYRRRLPPADTRTSALHGALFEQLDQTPLETVTARRLQGVQAQRAAQSRAFFVRHADDLARHQDLIAEHEQYAEQACELLDRAAGSRATSGNGSVLEIGPGDGRFLAPLAQRFKQVLALDHAEAMLERARREVAEQGLDNVRLVLGEWPEAGTTLPAVDAVVMNMVLHHLASPAAALQAAARQLTPDGVVVVTDLCRHNQKWAVEACGDFWLGFDEADLVSWAGRAGLVLRDSLFLALRNGFQVQVRSFQRGGTEIDKRL</sequence>
<reference evidence="2 3" key="1">
    <citation type="submission" date="2012-09" db="EMBL/GenBank/DDBJ databases">
        <title>Genome Sequence of alkane-degrading Bacterium Alcanivorax sp. 6-D-6.</title>
        <authorList>
            <person name="Lai Q."/>
            <person name="Shao Z."/>
        </authorList>
    </citation>
    <scope>NUCLEOTIDE SEQUENCE [LARGE SCALE GENOMIC DNA]</scope>
    <source>
        <strain evidence="2 3">6-D-6</strain>
    </source>
</reference>
<dbReference type="RefSeq" id="WP_133492786.1">
    <property type="nucleotide sequence ID" value="NZ_AQPF01000028.1"/>
</dbReference>
<dbReference type="PANTHER" id="PTHR43861">
    <property type="entry name" value="TRANS-ACONITATE 2-METHYLTRANSFERASE-RELATED"/>
    <property type="match status" value="1"/>
</dbReference>
<protein>
    <submittedName>
        <fullName evidence="2">ArsR family transcriptional regulator</fullName>
    </submittedName>
</protein>
<evidence type="ECO:0000313" key="2">
    <source>
        <dbReference type="EMBL" id="KAF0804581.1"/>
    </source>
</evidence>
<dbReference type="InterPro" id="IPR029063">
    <property type="entry name" value="SAM-dependent_MTases_sf"/>
</dbReference>
<dbReference type="PANTHER" id="PTHR43861:SF1">
    <property type="entry name" value="TRANS-ACONITATE 2-METHYLTRANSFERASE"/>
    <property type="match status" value="1"/>
</dbReference>
<dbReference type="Pfam" id="PF13489">
    <property type="entry name" value="Methyltransf_23"/>
    <property type="match status" value="1"/>
</dbReference>
<dbReference type="NCBIfam" id="NF033788">
    <property type="entry name" value="HTH_metalloreg"/>
    <property type="match status" value="1"/>
</dbReference>
<dbReference type="InterPro" id="IPR011991">
    <property type="entry name" value="ArsR-like_HTH"/>
</dbReference>
<accession>A0ABQ6Y5M8</accession>
<dbReference type="Proteomes" id="UP000771797">
    <property type="component" value="Unassembled WGS sequence"/>
</dbReference>
<comment type="caution">
    <text evidence="2">The sequence shown here is derived from an EMBL/GenBank/DDBJ whole genome shotgun (WGS) entry which is preliminary data.</text>
</comment>
<evidence type="ECO:0000313" key="3">
    <source>
        <dbReference type="Proteomes" id="UP000771797"/>
    </source>
</evidence>
<dbReference type="InterPro" id="IPR036390">
    <property type="entry name" value="WH_DNA-bd_sf"/>
</dbReference>
<dbReference type="SUPFAM" id="SSF46785">
    <property type="entry name" value="Winged helix' DNA-binding domain"/>
    <property type="match status" value="1"/>
</dbReference>